<reference evidence="1 2" key="1">
    <citation type="submission" date="2023-11" db="EMBL/GenBank/DDBJ databases">
        <authorList>
            <person name="Cook R."/>
            <person name="Crisci M."/>
            <person name="Pye H."/>
            <person name="Adriaenssens E."/>
            <person name="Santini J."/>
        </authorList>
    </citation>
    <scope>NUCLEOTIDE SEQUENCE [LARGE SCALE GENOMIC DNA]</scope>
    <source>
        <strain evidence="1">Lak_Megaphage_Sonny</strain>
    </source>
</reference>
<sequence length="308" mass="37083">MKQLYKKLYEAINTGIQRALVLDDDEDVSIIYQHKKIVNNENLLPYYVSELLKGVDIEYNYEQIINYYKETKNVYKVADISELMHIYKILCNKFNNEDLTWIDTSNALLLFDFYEENNLYSFHQYDKDIFYHFDFIQLKINENISLYISRFDRLPSLPKDKWHTPKIDERTRYFNKQDCIDITKDINLQTDLNGYEHTYENININYSEIEQYPILDYIINMKCGNNHFMPYLPAISELLYCYEYQGIINYAFTLMGVTKEFLNLNLMNDWWSSSELNDVSALYIFKGFVYDNDKIEEGHAFPLYKKIF</sequence>
<dbReference type="Proteomes" id="UP001358193">
    <property type="component" value="Segment"/>
</dbReference>
<keyword evidence="2" id="KW-1185">Reference proteome</keyword>
<name>A0ABZ0Z2I3_9CAUD</name>
<evidence type="ECO:0000313" key="1">
    <source>
        <dbReference type="EMBL" id="WQJ53363.1"/>
    </source>
</evidence>
<accession>A0ABZ0Z2I3</accession>
<protein>
    <recommendedName>
        <fullName evidence="3">Virion structural protein</fullName>
    </recommendedName>
</protein>
<evidence type="ECO:0008006" key="3">
    <source>
        <dbReference type="Google" id="ProtNLM"/>
    </source>
</evidence>
<dbReference type="EMBL" id="OR769223">
    <property type="protein sequence ID" value="WQJ53363.1"/>
    <property type="molecule type" value="Genomic_DNA"/>
</dbReference>
<organism evidence="1 2">
    <name type="scientific">phage Lak_Megaphage_Sonny</name>
    <dbReference type="NCBI Taxonomy" id="3109229"/>
    <lineage>
        <taxon>Viruses</taxon>
        <taxon>Duplodnaviria</taxon>
        <taxon>Heunggongvirae</taxon>
        <taxon>Uroviricota</taxon>
        <taxon>Caudoviricetes</taxon>
        <taxon>Caudoviricetes code 15 clade</taxon>
    </lineage>
</organism>
<evidence type="ECO:0000313" key="2">
    <source>
        <dbReference type="Proteomes" id="UP001358193"/>
    </source>
</evidence>
<proteinExistence type="predicted"/>